<keyword evidence="3 6" id="KW-0561">Oxygen transport</keyword>
<accession>A0A7T8CMB9</accession>
<dbReference type="InterPro" id="IPR000971">
    <property type="entry name" value="Globin"/>
</dbReference>
<evidence type="ECO:0000313" key="12">
    <source>
        <dbReference type="EMBL" id="QQO51924.1"/>
    </source>
</evidence>
<dbReference type="GO" id="GO:0005576">
    <property type="term" value="C:extracellular region"/>
    <property type="evidence" value="ECO:0007669"/>
    <property type="project" value="UniProtKB-UniRule"/>
</dbReference>
<proteinExistence type="evidence at transcript level"/>
<dbReference type="InterPro" id="IPR009050">
    <property type="entry name" value="Globin-like_sf"/>
</dbReference>
<dbReference type="InterPro" id="IPR014610">
    <property type="entry name" value="Haemoglobin_extracell"/>
</dbReference>
<dbReference type="GO" id="GO:0005506">
    <property type="term" value="F:iron ion binding"/>
    <property type="evidence" value="ECO:0007669"/>
    <property type="project" value="UniProtKB-UniRule"/>
</dbReference>
<dbReference type="CDD" id="cd01040">
    <property type="entry name" value="Mb-like"/>
    <property type="match status" value="1"/>
</dbReference>
<protein>
    <recommendedName>
        <fullName evidence="6">Extracellular globin</fullName>
    </recommendedName>
</protein>
<keyword evidence="2 6" id="KW-0349">Heme</keyword>
<evidence type="ECO:0000256" key="9">
    <source>
        <dbReference type="RuleBase" id="RU000356"/>
    </source>
</evidence>
<dbReference type="GO" id="GO:0005833">
    <property type="term" value="C:hemoglobin complex"/>
    <property type="evidence" value="ECO:0007669"/>
    <property type="project" value="UniProtKB-UniRule"/>
</dbReference>
<comment type="similarity">
    <text evidence="6 9">Belongs to the globin family.</text>
</comment>
<evidence type="ECO:0000256" key="3">
    <source>
        <dbReference type="ARBA" id="ARBA00022621"/>
    </source>
</evidence>
<evidence type="ECO:0000259" key="11">
    <source>
        <dbReference type="PROSITE" id="PS01033"/>
    </source>
</evidence>
<organism evidence="12">
    <name type="scientific">Platynereis dumerilii</name>
    <name type="common">Dumeril's clam worm</name>
    <dbReference type="NCBI Taxonomy" id="6359"/>
    <lineage>
        <taxon>Eukaryota</taxon>
        <taxon>Metazoa</taxon>
        <taxon>Spiralia</taxon>
        <taxon>Lophotrochozoa</taxon>
        <taxon>Annelida</taxon>
        <taxon>Polychaeta</taxon>
        <taxon>Errantia</taxon>
        <taxon>Phyllodocida</taxon>
        <taxon>Nereididae</taxon>
        <taxon>Platynereis</taxon>
    </lineage>
</organism>
<keyword evidence="5 6" id="KW-0408">Iron</keyword>
<feature type="domain" description="Globin" evidence="11">
    <location>
        <begin position="19"/>
        <end position="164"/>
    </location>
</feature>
<dbReference type="PIRSF" id="PIRSF036517">
    <property type="entry name" value="Ext_hemo"/>
    <property type="match status" value="1"/>
</dbReference>
<reference evidence="12" key="1">
    <citation type="journal article" date="2020" name="BMC Evol. Biol.">
        <title>Globins in the marine annelid Platynereis dumerilii shed new light on hemoglobin evolution in bilaterians.</title>
        <authorList>
            <person name="Song S."/>
            <person name="Starunov V."/>
            <person name="Bailly X."/>
            <person name="Ruta C."/>
            <person name="Kerner P."/>
            <person name="Cornelissen A.J.M."/>
            <person name="Balavoine G."/>
        </authorList>
    </citation>
    <scope>NUCLEOTIDE SEQUENCE</scope>
</reference>
<feature type="signal peptide" evidence="10">
    <location>
        <begin position="1"/>
        <end position="16"/>
    </location>
</feature>
<dbReference type="SMR" id="A0A7T8CMB9"/>
<dbReference type="EMBL" id="MT701032">
    <property type="protein sequence ID" value="QQO51924.1"/>
    <property type="molecule type" value="mRNA"/>
</dbReference>
<evidence type="ECO:0000256" key="8">
    <source>
        <dbReference type="PIRSR" id="PIRSR036517-2"/>
    </source>
</evidence>
<dbReference type="Gene3D" id="1.10.490.10">
    <property type="entry name" value="Globins"/>
    <property type="match status" value="1"/>
</dbReference>
<dbReference type="GO" id="GO:0020037">
    <property type="term" value="F:heme binding"/>
    <property type="evidence" value="ECO:0007669"/>
    <property type="project" value="UniProtKB-UniRule"/>
</dbReference>
<evidence type="ECO:0000256" key="4">
    <source>
        <dbReference type="ARBA" id="ARBA00022723"/>
    </source>
</evidence>
<dbReference type="GO" id="GO:0019825">
    <property type="term" value="F:oxygen binding"/>
    <property type="evidence" value="ECO:0007669"/>
    <property type="project" value="UniProtKB-UniRule"/>
</dbReference>
<evidence type="ECO:0000256" key="5">
    <source>
        <dbReference type="ARBA" id="ARBA00023004"/>
    </source>
</evidence>
<evidence type="ECO:0000256" key="1">
    <source>
        <dbReference type="ARBA" id="ARBA00022448"/>
    </source>
</evidence>
<dbReference type="Pfam" id="PF00042">
    <property type="entry name" value="Globin"/>
    <property type="match status" value="1"/>
</dbReference>
<keyword evidence="1 6" id="KW-0813">Transport</keyword>
<dbReference type="GO" id="GO:0005344">
    <property type="term" value="F:oxygen carrier activity"/>
    <property type="evidence" value="ECO:0007669"/>
    <property type="project" value="UniProtKB-UniRule"/>
</dbReference>
<feature type="binding site" description="proximal binding residue" evidence="7">
    <location>
        <position position="114"/>
    </location>
    <ligand>
        <name>heme b</name>
        <dbReference type="ChEBI" id="CHEBI:60344"/>
    </ligand>
    <ligandPart>
        <name>Fe</name>
        <dbReference type="ChEBI" id="CHEBI:18248"/>
    </ligandPart>
</feature>
<evidence type="ECO:0000256" key="2">
    <source>
        <dbReference type="ARBA" id="ARBA00022617"/>
    </source>
</evidence>
<feature type="disulfide bond" evidence="8">
    <location>
        <begin position="20"/>
        <end position="151"/>
    </location>
</feature>
<sequence>MLVLVLSLAFLGSALAEDCCSAADRKTVLRDWQSVWSAEFTGRRVAIGTAIFEELFAIDAGAKDVFKNVAVDKPESAEWAAHVIRVINGLDLAINLLEDPRALKEELLHLAKQHRERDGVKAVYFDEIGRALLKVLPQVSSNFNSGAWSRCFSRIADVIKSDLP</sequence>
<dbReference type="SUPFAM" id="SSF46458">
    <property type="entry name" value="Globin-like"/>
    <property type="match status" value="1"/>
</dbReference>
<evidence type="ECO:0000256" key="7">
    <source>
        <dbReference type="PIRSR" id="PIRSR036517-1"/>
    </source>
</evidence>
<name>A0A7T8CMB9_PLADU</name>
<keyword evidence="8" id="KW-1015">Disulfide bond</keyword>
<dbReference type="PROSITE" id="PS01033">
    <property type="entry name" value="GLOBIN"/>
    <property type="match status" value="1"/>
</dbReference>
<evidence type="ECO:0000256" key="6">
    <source>
        <dbReference type="PIRNR" id="PIRNR036517"/>
    </source>
</evidence>
<keyword evidence="4 6" id="KW-0479">Metal-binding</keyword>
<dbReference type="InterPro" id="IPR044399">
    <property type="entry name" value="Mb-like_M"/>
</dbReference>
<dbReference type="AlphaFoldDB" id="A0A7T8CMB9"/>
<keyword evidence="10" id="KW-0732">Signal</keyword>
<evidence type="ECO:0000256" key="10">
    <source>
        <dbReference type="SAM" id="SignalP"/>
    </source>
</evidence>
<dbReference type="InterPro" id="IPR012292">
    <property type="entry name" value="Globin/Proto"/>
</dbReference>
<feature type="chain" id="PRO_5031110476" description="Extracellular globin" evidence="10">
    <location>
        <begin position="17"/>
        <end position="164"/>
    </location>
</feature>